<dbReference type="CDD" id="cd19078">
    <property type="entry name" value="AKR_AKR13C1_2"/>
    <property type="match status" value="1"/>
</dbReference>
<accession>A0ABS3LG40</accession>
<keyword evidence="1" id="KW-0560">Oxidoreductase</keyword>
<proteinExistence type="predicted"/>
<dbReference type="InterPro" id="IPR050791">
    <property type="entry name" value="Aldo-Keto_reductase"/>
</dbReference>
<comment type="caution">
    <text evidence="3">The sequence shown here is derived from an EMBL/GenBank/DDBJ whole genome shotgun (WGS) entry which is preliminary data.</text>
</comment>
<keyword evidence="4" id="KW-1185">Reference proteome</keyword>
<organism evidence="3 4">
    <name type="scientific">Candidatus Enterococcus moelleringii</name>
    <dbReference type="NCBI Taxonomy" id="2815325"/>
    <lineage>
        <taxon>Bacteria</taxon>
        <taxon>Bacillati</taxon>
        <taxon>Bacillota</taxon>
        <taxon>Bacilli</taxon>
        <taxon>Lactobacillales</taxon>
        <taxon>Enterococcaceae</taxon>
        <taxon>Enterococcus</taxon>
    </lineage>
</organism>
<feature type="domain" description="NADP-dependent oxidoreductase" evidence="2">
    <location>
        <begin position="15"/>
        <end position="310"/>
    </location>
</feature>
<dbReference type="SUPFAM" id="SSF51430">
    <property type="entry name" value="NAD(P)-linked oxidoreductase"/>
    <property type="match status" value="1"/>
</dbReference>
<dbReference type="PANTHER" id="PTHR43625">
    <property type="entry name" value="AFLATOXIN B1 ALDEHYDE REDUCTASE"/>
    <property type="match status" value="1"/>
</dbReference>
<dbReference type="PRINTS" id="PR00069">
    <property type="entry name" value="ALDKETRDTASE"/>
</dbReference>
<dbReference type="Proteomes" id="UP000664601">
    <property type="component" value="Unassembled WGS sequence"/>
</dbReference>
<dbReference type="RefSeq" id="WP_207675603.1">
    <property type="nucleotide sequence ID" value="NZ_JAFREM010000038.1"/>
</dbReference>
<dbReference type="EMBL" id="JAFREM010000038">
    <property type="protein sequence ID" value="MBO1308616.1"/>
    <property type="molecule type" value="Genomic_DNA"/>
</dbReference>
<dbReference type="PANTHER" id="PTHR43625:SF77">
    <property type="entry name" value="ALDO-KETO REDUCTASE"/>
    <property type="match status" value="1"/>
</dbReference>
<dbReference type="Gene3D" id="3.20.20.100">
    <property type="entry name" value="NADP-dependent oxidoreductase domain"/>
    <property type="match status" value="1"/>
</dbReference>
<evidence type="ECO:0000256" key="1">
    <source>
        <dbReference type="ARBA" id="ARBA00023002"/>
    </source>
</evidence>
<dbReference type="InterPro" id="IPR023210">
    <property type="entry name" value="NADP_OxRdtase_dom"/>
</dbReference>
<evidence type="ECO:0000313" key="3">
    <source>
        <dbReference type="EMBL" id="MBO1308616.1"/>
    </source>
</evidence>
<protein>
    <submittedName>
        <fullName evidence="3">Aldo/keto reductase</fullName>
    </submittedName>
</protein>
<dbReference type="Pfam" id="PF00248">
    <property type="entry name" value="Aldo_ket_red"/>
    <property type="match status" value="1"/>
</dbReference>
<reference evidence="3 4" key="1">
    <citation type="submission" date="2021-03" db="EMBL/GenBank/DDBJ databases">
        <title>Enterococcal diversity collection.</title>
        <authorList>
            <person name="Gilmore M.S."/>
            <person name="Schwartzman J."/>
            <person name="Van Tyne D."/>
            <person name="Martin M."/>
            <person name="Earl A.M."/>
            <person name="Manson A.L."/>
            <person name="Straub T."/>
            <person name="Salamzade R."/>
            <person name="Saavedra J."/>
            <person name="Lebreton F."/>
            <person name="Prichula J."/>
            <person name="Schaufler K."/>
            <person name="Gaca A."/>
            <person name="Sgardioli B."/>
            <person name="Wagenaar J."/>
            <person name="Strong T."/>
        </authorList>
    </citation>
    <scope>NUCLEOTIDE SEQUENCE [LARGE SCALE GENOMIC DNA]</scope>
    <source>
        <strain evidence="3 4">669A</strain>
    </source>
</reference>
<dbReference type="InterPro" id="IPR036812">
    <property type="entry name" value="NAD(P)_OxRdtase_dom_sf"/>
</dbReference>
<gene>
    <name evidence="3" type="ORF">JZO70_20750</name>
</gene>
<name>A0ABS3LG40_9ENTE</name>
<evidence type="ECO:0000259" key="2">
    <source>
        <dbReference type="Pfam" id="PF00248"/>
    </source>
</evidence>
<sequence length="321" mass="35926">MEKRQLGNSGIEVSAIGLGTMGMDHAYGPQADRQEMQQLLHRAVELGCNFFDTAVVYGEANEELLGAAFAEMRDSVVIATKFGITGQEIVDDNPQNVLNSQPDSIRQQLEGSLKRLQTDYVNLYYQHRTDPNMEPEAVAQVMKELIAEGKIRAWGLSNASIDYIRRAHAVCPVAAIENQYSMVWREPEEEIFALCEELGISFVAYSPLGNGFLSGKYTKESHFPEGDFRNFMARFKPEVIDRNQKLLELIRGMADQKQATPAQIVLAWELAQKPYIIPIPGTTKLHRLKENLGAAAVTLSPEELAQLNDALARIEIDETHF</sequence>
<evidence type="ECO:0000313" key="4">
    <source>
        <dbReference type="Proteomes" id="UP000664601"/>
    </source>
</evidence>
<dbReference type="InterPro" id="IPR020471">
    <property type="entry name" value="AKR"/>
</dbReference>